<evidence type="ECO:0000313" key="4">
    <source>
        <dbReference type="EMBL" id="KZP26294.1"/>
    </source>
</evidence>
<organism evidence="4 5">
    <name type="scientific">Athelia psychrophila</name>
    <dbReference type="NCBI Taxonomy" id="1759441"/>
    <lineage>
        <taxon>Eukaryota</taxon>
        <taxon>Fungi</taxon>
        <taxon>Dikarya</taxon>
        <taxon>Basidiomycota</taxon>
        <taxon>Agaricomycotina</taxon>
        <taxon>Agaricomycetes</taxon>
        <taxon>Agaricomycetidae</taxon>
        <taxon>Atheliales</taxon>
        <taxon>Atheliaceae</taxon>
        <taxon>Athelia</taxon>
    </lineage>
</organism>
<dbReference type="OrthoDB" id="3354157at2759"/>
<name>A0A166PP48_9AGAM</name>
<keyword evidence="2" id="KW-0472">Membrane</keyword>
<protein>
    <recommendedName>
        <fullName evidence="3">DUF6533 domain-containing protein</fullName>
    </recommendedName>
</protein>
<feature type="transmembrane region" description="Helical" evidence="2">
    <location>
        <begin position="219"/>
        <end position="240"/>
    </location>
</feature>
<feature type="domain" description="DUF6533" evidence="3">
    <location>
        <begin position="19"/>
        <end position="61"/>
    </location>
</feature>
<accession>A0A166PP48</accession>
<feature type="region of interest" description="Disordered" evidence="1">
    <location>
        <begin position="335"/>
        <end position="361"/>
    </location>
</feature>
<feature type="transmembrane region" description="Helical" evidence="2">
    <location>
        <begin position="48"/>
        <end position="70"/>
    </location>
</feature>
<evidence type="ECO:0000313" key="5">
    <source>
        <dbReference type="Proteomes" id="UP000076532"/>
    </source>
</evidence>
<feature type="transmembrane region" description="Helical" evidence="2">
    <location>
        <begin position="180"/>
        <end position="198"/>
    </location>
</feature>
<evidence type="ECO:0000259" key="3">
    <source>
        <dbReference type="Pfam" id="PF20151"/>
    </source>
</evidence>
<gene>
    <name evidence="4" type="ORF">FIBSPDRAFT_949474</name>
</gene>
<feature type="transmembrane region" description="Helical" evidence="2">
    <location>
        <begin position="126"/>
        <end position="149"/>
    </location>
</feature>
<sequence length="402" mass="45003">MTSPLQDVSEIFTTRLMGCVSLTILIWDHVLTFPDEVKYIWKGGKGPLVWLFFINRYLTPLGFIINIVAYNLQSWSAEPLQTDGWFSQICYRCARYVRYEGAMTVIGIEIVALMMLLRIRAIYSKVWQATAVVAFVLFAETATNVYLLMNAVAVPHSSGVHSCSMIFDPNTNGGLTSASAWLPLLYDTIILGLTLHRTMPAIRHKEAGQIIRTILRDGLIYYSVIFMVTLVLTIMIAAAPAGLKNVTAQLELLLTVAMMSRITLHLKREGQSPDDKETSTLEVTFSQHRHGFFDATTRTREEPSGSDYLTGGADSGLYFTRPTRMRRLSTIKSSIGPGWSAEATPEGLSPVSGPASPAESARDVADMFTELIHEDRHGEEIEEERRRSRRLLPIEEQSRHIV</sequence>
<dbReference type="InterPro" id="IPR045340">
    <property type="entry name" value="DUF6533"/>
</dbReference>
<feature type="region of interest" description="Disordered" evidence="1">
    <location>
        <begin position="373"/>
        <end position="402"/>
    </location>
</feature>
<reference evidence="4 5" key="1">
    <citation type="journal article" date="2016" name="Mol. Biol. Evol.">
        <title>Comparative Genomics of Early-Diverging Mushroom-Forming Fungi Provides Insights into the Origins of Lignocellulose Decay Capabilities.</title>
        <authorList>
            <person name="Nagy L.G."/>
            <person name="Riley R."/>
            <person name="Tritt A."/>
            <person name="Adam C."/>
            <person name="Daum C."/>
            <person name="Floudas D."/>
            <person name="Sun H."/>
            <person name="Yadav J.S."/>
            <person name="Pangilinan J."/>
            <person name="Larsson K.H."/>
            <person name="Matsuura K."/>
            <person name="Barry K."/>
            <person name="Labutti K."/>
            <person name="Kuo R."/>
            <person name="Ohm R.A."/>
            <person name="Bhattacharya S.S."/>
            <person name="Shirouzu T."/>
            <person name="Yoshinaga Y."/>
            <person name="Martin F.M."/>
            <person name="Grigoriev I.V."/>
            <person name="Hibbett D.S."/>
        </authorList>
    </citation>
    <scope>NUCLEOTIDE SEQUENCE [LARGE SCALE GENOMIC DNA]</scope>
    <source>
        <strain evidence="4 5">CBS 109695</strain>
    </source>
</reference>
<dbReference type="Pfam" id="PF20151">
    <property type="entry name" value="DUF6533"/>
    <property type="match status" value="1"/>
</dbReference>
<dbReference type="AlphaFoldDB" id="A0A166PP48"/>
<keyword evidence="5" id="KW-1185">Reference proteome</keyword>
<proteinExistence type="predicted"/>
<feature type="transmembrane region" description="Helical" evidence="2">
    <location>
        <begin position="101"/>
        <end position="119"/>
    </location>
</feature>
<keyword evidence="2" id="KW-1133">Transmembrane helix</keyword>
<dbReference type="EMBL" id="KV417515">
    <property type="protein sequence ID" value="KZP26294.1"/>
    <property type="molecule type" value="Genomic_DNA"/>
</dbReference>
<dbReference type="Proteomes" id="UP000076532">
    <property type="component" value="Unassembled WGS sequence"/>
</dbReference>
<keyword evidence="2" id="KW-0812">Transmembrane</keyword>
<evidence type="ECO:0000256" key="1">
    <source>
        <dbReference type="SAM" id="MobiDB-lite"/>
    </source>
</evidence>
<evidence type="ECO:0000256" key="2">
    <source>
        <dbReference type="SAM" id="Phobius"/>
    </source>
</evidence>